<protein>
    <recommendedName>
        <fullName evidence="2">protein acetyllysine N-acetyltransferase</fullName>
        <ecNumber evidence="2">2.3.1.286</ecNumber>
    </recommendedName>
    <alternativeName>
        <fullName evidence="10">Regulatory protein SIR2 homolog 7</fullName>
    </alternativeName>
    <alternativeName>
        <fullName evidence="9">SIR2-like protein 7</fullName>
    </alternativeName>
</protein>
<dbReference type="AlphaFoldDB" id="A0A9Q1C4R1"/>
<dbReference type="InterPro" id="IPR026590">
    <property type="entry name" value="Ssirtuin_cat_dom"/>
</dbReference>
<dbReference type="OrthoDB" id="2919105at2759"/>
<evidence type="ECO:0000256" key="7">
    <source>
        <dbReference type="ARBA" id="ARBA00023027"/>
    </source>
</evidence>
<dbReference type="EC" id="2.3.1.286" evidence="2"/>
<proteinExistence type="inferred from homology"/>
<comment type="catalytic activity">
    <reaction evidence="12">
        <text>N(6)-succinyl-L-lysyl-[protein] + NAD(+) + H2O = 2''-O-succinyl-ADP-D-ribose + nicotinamide + L-lysyl-[protein]</text>
        <dbReference type="Rhea" id="RHEA:47668"/>
        <dbReference type="Rhea" id="RHEA-COMP:9752"/>
        <dbReference type="Rhea" id="RHEA-COMP:11877"/>
        <dbReference type="ChEBI" id="CHEBI:15377"/>
        <dbReference type="ChEBI" id="CHEBI:17154"/>
        <dbReference type="ChEBI" id="CHEBI:29969"/>
        <dbReference type="ChEBI" id="CHEBI:57540"/>
        <dbReference type="ChEBI" id="CHEBI:87830"/>
        <dbReference type="ChEBI" id="CHEBI:87832"/>
    </reaction>
    <physiologicalReaction direction="left-to-right" evidence="12">
        <dbReference type="Rhea" id="RHEA:47669"/>
    </physiologicalReaction>
</comment>
<dbReference type="FunFam" id="2.20.28.200:FF:000002">
    <property type="entry name" value="NAD-dependent deacetylase sirtuin-7"/>
    <property type="match status" value="1"/>
</dbReference>
<feature type="coiled-coil region" evidence="16">
    <location>
        <begin position="34"/>
        <end position="90"/>
    </location>
</feature>
<feature type="binding site" evidence="15">
    <location>
        <position position="207"/>
    </location>
    <ligand>
        <name>Zn(2+)</name>
        <dbReference type="ChEBI" id="CHEBI:29105"/>
    </ligand>
</feature>
<evidence type="ECO:0000256" key="16">
    <source>
        <dbReference type="SAM" id="Coils"/>
    </source>
</evidence>
<dbReference type="FunFam" id="3.40.50.1220:FF:000038">
    <property type="entry name" value="NAD-dependent protein deacetylase sirtuin-6 isoform X2"/>
    <property type="match status" value="1"/>
</dbReference>
<dbReference type="InterPro" id="IPR003000">
    <property type="entry name" value="Sirtuin"/>
</dbReference>
<evidence type="ECO:0000256" key="2">
    <source>
        <dbReference type="ARBA" id="ARBA00012928"/>
    </source>
</evidence>
<keyword evidence="3" id="KW-0597">Phosphoprotein</keyword>
<evidence type="ECO:0000256" key="12">
    <source>
        <dbReference type="ARBA" id="ARBA00051105"/>
    </source>
</evidence>
<keyword evidence="20" id="KW-1185">Reference proteome</keyword>
<dbReference type="Gene3D" id="2.20.28.200">
    <property type="match status" value="1"/>
</dbReference>
<comment type="catalytic activity">
    <reaction evidence="13">
        <text>N(6)-propanoyl-L-lysyl-[protein] + NAD(+) + H2O = 3''-O-propanoyl-ADP-D-ribose + nicotinamide + L-lysyl-[protein]</text>
        <dbReference type="Rhea" id="RHEA:23500"/>
        <dbReference type="Rhea" id="RHEA-COMP:9752"/>
        <dbReference type="Rhea" id="RHEA-COMP:13758"/>
        <dbReference type="ChEBI" id="CHEBI:15377"/>
        <dbReference type="ChEBI" id="CHEBI:17154"/>
        <dbReference type="ChEBI" id="CHEBI:29969"/>
        <dbReference type="ChEBI" id="CHEBI:57540"/>
        <dbReference type="ChEBI" id="CHEBI:138019"/>
        <dbReference type="ChEBI" id="CHEBI:145015"/>
    </reaction>
    <physiologicalReaction direction="left-to-right" evidence="13">
        <dbReference type="Rhea" id="RHEA:23501"/>
    </physiologicalReaction>
</comment>
<dbReference type="GO" id="GO:0035861">
    <property type="term" value="C:site of double-strand break"/>
    <property type="evidence" value="ECO:0007669"/>
    <property type="project" value="UniProtKB-ARBA"/>
</dbReference>
<comment type="cofactor">
    <cofactor evidence="1">
        <name>Zn(2+)</name>
        <dbReference type="ChEBI" id="CHEBI:29105"/>
    </cofactor>
</comment>
<keyword evidence="7" id="KW-0520">NAD</keyword>
<evidence type="ECO:0000256" key="3">
    <source>
        <dbReference type="ARBA" id="ARBA00022553"/>
    </source>
</evidence>
<dbReference type="PROSITE" id="PS50305">
    <property type="entry name" value="SIRTUIN"/>
    <property type="match status" value="1"/>
</dbReference>
<dbReference type="Pfam" id="PF02146">
    <property type="entry name" value="SIR2"/>
    <property type="match status" value="1"/>
</dbReference>
<feature type="active site" description="Proton acceptor" evidence="15">
    <location>
        <position position="199"/>
    </location>
</feature>
<evidence type="ECO:0000256" key="13">
    <source>
        <dbReference type="ARBA" id="ARBA00051399"/>
    </source>
</evidence>
<evidence type="ECO:0000256" key="10">
    <source>
        <dbReference type="ARBA" id="ARBA00043038"/>
    </source>
</evidence>
<evidence type="ECO:0000313" key="20">
    <source>
        <dbReference type="Proteomes" id="UP001152320"/>
    </source>
</evidence>
<dbReference type="GO" id="GO:0046872">
    <property type="term" value="F:metal ion binding"/>
    <property type="evidence" value="ECO:0007669"/>
    <property type="project" value="UniProtKB-KW"/>
</dbReference>
<evidence type="ECO:0000256" key="1">
    <source>
        <dbReference type="ARBA" id="ARBA00001947"/>
    </source>
</evidence>
<dbReference type="GO" id="GO:0070403">
    <property type="term" value="F:NAD+ binding"/>
    <property type="evidence" value="ECO:0007669"/>
    <property type="project" value="InterPro"/>
</dbReference>
<accession>A0A9Q1C4R1</accession>
<feature type="binding site" evidence="15">
    <location>
        <position position="210"/>
    </location>
    <ligand>
        <name>Zn(2+)</name>
        <dbReference type="ChEBI" id="CHEBI:29105"/>
    </ligand>
</feature>
<sequence length="439" mass="50091">MSHAVQSSDVRSGTGSRPVRSCISLARIHGFSAKNERKQKEKQVKQILKKAENERTEDEIQTLEDLIEIVQELQKRARRREKVKAQQQETEDSPDVLDDKVKKLALLLRESNHAVFYTGAGVSTAAAIPDYRGPNGVWTLLQQGKQVESTSIVDACPTLTHMGIYKLHQEGLVKHVVSQNCDGLHLRSGLPQNSLSEIHGNMFIEVCRNCTPEEQYIRTFDVTENTSLHRHQTSRKCHRCRKPLTDTIVHFGEKSSVKFPLNWEGAKLNAEAADLIVCMGSSLKVLRRYSCLWRMNQPLQRRPKLCVINLQWTPKDGQAVLKISGRCDDVMQRLASQLNLQIQEYSKPKDPLFNLATPLRKKETESFSTKQLSVGTSLEECLLHTEDEKKHDQERKQTDLEGDETKSGPLQPGWFGKGLRRRSQSNKRRRRLSKIKDEL</sequence>
<evidence type="ECO:0000256" key="17">
    <source>
        <dbReference type="SAM" id="MobiDB-lite"/>
    </source>
</evidence>
<evidence type="ECO:0000256" key="15">
    <source>
        <dbReference type="PROSITE-ProRule" id="PRU00236"/>
    </source>
</evidence>
<keyword evidence="4" id="KW-0808">Transferase</keyword>
<feature type="compositionally biased region" description="Basic and acidic residues" evidence="17">
    <location>
        <begin position="385"/>
        <end position="406"/>
    </location>
</feature>
<name>A0A9Q1C4R1_HOLLE</name>
<comment type="catalytic activity">
    <reaction evidence="14">
        <text>N(6)-glutaryl-L-lysyl-[protein] + NAD(+) + H2O = 2''-O-glutaryl-ADP-D-ribose + nicotinamide + L-lysyl-[protein]</text>
        <dbReference type="Rhea" id="RHEA:47664"/>
        <dbReference type="Rhea" id="RHEA-COMP:9752"/>
        <dbReference type="Rhea" id="RHEA-COMP:11875"/>
        <dbReference type="ChEBI" id="CHEBI:15377"/>
        <dbReference type="ChEBI" id="CHEBI:17154"/>
        <dbReference type="ChEBI" id="CHEBI:29969"/>
        <dbReference type="ChEBI" id="CHEBI:57540"/>
        <dbReference type="ChEBI" id="CHEBI:87828"/>
        <dbReference type="ChEBI" id="CHEBI:87829"/>
    </reaction>
    <physiologicalReaction direction="left-to-right" evidence="14">
        <dbReference type="Rhea" id="RHEA:47665"/>
    </physiologicalReaction>
</comment>
<gene>
    <name evidence="19" type="ORF">HOLleu_19111</name>
</gene>
<evidence type="ECO:0000256" key="5">
    <source>
        <dbReference type="ARBA" id="ARBA00022723"/>
    </source>
</evidence>
<comment type="caution">
    <text evidence="19">The sequence shown here is derived from an EMBL/GenBank/DDBJ whole genome shotgun (WGS) entry which is preliminary data.</text>
</comment>
<dbReference type="PANTHER" id="PTHR11085:SF1">
    <property type="entry name" value="NAD-DEPENDENT PROTEIN DEACETYLASE SIRTUIN-7"/>
    <property type="match status" value="1"/>
</dbReference>
<dbReference type="PANTHER" id="PTHR11085">
    <property type="entry name" value="NAD-DEPENDENT PROTEIN DEACYLASE SIRTUIN-5, MITOCHONDRIAL-RELATED"/>
    <property type="match status" value="1"/>
</dbReference>
<feature type="binding site" evidence="15">
    <location>
        <position position="237"/>
    </location>
    <ligand>
        <name>Zn(2+)</name>
        <dbReference type="ChEBI" id="CHEBI:29105"/>
    </ligand>
</feature>
<feature type="region of interest" description="Disordered" evidence="17">
    <location>
        <begin position="385"/>
        <end position="439"/>
    </location>
</feature>
<reference evidence="19" key="1">
    <citation type="submission" date="2021-10" db="EMBL/GenBank/DDBJ databases">
        <title>Tropical sea cucumber genome reveals ecological adaptation and Cuvierian tubules defense mechanism.</title>
        <authorList>
            <person name="Chen T."/>
        </authorList>
    </citation>
    <scope>NUCLEOTIDE SEQUENCE</scope>
    <source>
        <strain evidence="19">Nanhai2018</strain>
        <tissue evidence="19">Muscle</tissue>
    </source>
</reference>
<dbReference type="InterPro" id="IPR050134">
    <property type="entry name" value="NAD-dep_sirtuin_deacylases"/>
</dbReference>
<evidence type="ECO:0000259" key="18">
    <source>
        <dbReference type="PROSITE" id="PS50305"/>
    </source>
</evidence>
<dbReference type="GO" id="GO:0000785">
    <property type="term" value="C:chromatin"/>
    <property type="evidence" value="ECO:0007669"/>
    <property type="project" value="TreeGrafter"/>
</dbReference>
<evidence type="ECO:0000313" key="19">
    <source>
        <dbReference type="EMBL" id="KAJ8038124.1"/>
    </source>
</evidence>
<dbReference type="SUPFAM" id="SSF52467">
    <property type="entry name" value="DHS-like NAD/FAD-binding domain"/>
    <property type="match status" value="1"/>
</dbReference>
<keyword evidence="16" id="KW-0175">Coiled coil</keyword>
<dbReference type="GO" id="GO:0010468">
    <property type="term" value="P:regulation of gene expression"/>
    <property type="evidence" value="ECO:0007669"/>
    <property type="project" value="UniProtKB-ARBA"/>
</dbReference>
<dbReference type="Proteomes" id="UP001152320">
    <property type="component" value="Chromosome 8"/>
</dbReference>
<dbReference type="GO" id="GO:0097372">
    <property type="term" value="F:histone H3K18 deacetylase activity, NAD-dependent"/>
    <property type="evidence" value="ECO:0007669"/>
    <property type="project" value="TreeGrafter"/>
</dbReference>
<comment type="similarity">
    <text evidence="8">Belongs to the sirtuin family. Class IV subfamily.</text>
</comment>
<evidence type="ECO:0000256" key="9">
    <source>
        <dbReference type="ARBA" id="ARBA00041832"/>
    </source>
</evidence>
<evidence type="ECO:0000256" key="4">
    <source>
        <dbReference type="ARBA" id="ARBA00022679"/>
    </source>
</evidence>
<organism evidence="19 20">
    <name type="scientific">Holothuria leucospilota</name>
    <name type="common">Black long sea cucumber</name>
    <name type="synonym">Mertensiothuria leucospilota</name>
    <dbReference type="NCBI Taxonomy" id="206669"/>
    <lineage>
        <taxon>Eukaryota</taxon>
        <taxon>Metazoa</taxon>
        <taxon>Echinodermata</taxon>
        <taxon>Eleutherozoa</taxon>
        <taxon>Echinozoa</taxon>
        <taxon>Holothuroidea</taxon>
        <taxon>Aspidochirotacea</taxon>
        <taxon>Aspidochirotida</taxon>
        <taxon>Holothuriidae</taxon>
        <taxon>Holothuria</taxon>
    </lineage>
</organism>
<feature type="compositionally biased region" description="Basic residues" evidence="17">
    <location>
        <begin position="418"/>
        <end position="433"/>
    </location>
</feature>
<dbReference type="Gene3D" id="3.40.50.1220">
    <property type="entry name" value="TPP-binding domain"/>
    <property type="match status" value="1"/>
</dbReference>
<comment type="catalytic activity">
    <reaction evidence="11">
        <text>N(6)-decanoyl-L-lysyl-[protein] + NAD(+) + H2O = 2''-O-decanoyl-ADP-D-ribose + nicotinamide + L-lysyl-[protein]</text>
        <dbReference type="Rhea" id="RHEA:70631"/>
        <dbReference type="Rhea" id="RHEA-COMP:9752"/>
        <dbReference type="Rhea" id="RHEA-COMP:17932"/>
        <dbReference type="ChEBI" id="CHEBI:15377"/>
        <dbReference type="ChEBI" id="CHEBI:17154"/>
        <dbReference type="ChEBI" id="CHEBI:29969"/>
        <dbReference type="ChEBI" id="CHEBI:57540"/>
        <dbReference type="ChEBI" id="CHEBI:143222"/>
        <dbReference type="ChEBI" id="CHEBI:189688"/>
    </reaction>
    <physiologicalReaction direction="left-to-right" evidence="11">
        <dbReference type="Rhea" id="RHEA:70632"/>
    </physiologicalReaction>
</comment>
<dbReference type="InterPro" id="IPR029035">
    <property type="entry name" value="DHS-like_NAD/FAD-binding_dom"/>
</dbReference>
<dbReference type="GO" id="GO:0005634">
    <property type="term" value="C:nucleus"/>
    <property type="evidence" value="ECO:0007669"/>
    <property type="project" value="TreeGrafter"/>
</dbReference>
<evidence type="ECO:0000256" key="6">
    <source>
        <dbReference type="ARBA" id="ARBA00022833"/>
    </source>
</evidence>
<keyword evidence="6 15" id="KW-0862">Zinc</keyword>
<dbReference type="EMBL" id="JAIZAY010000008">
    <property type="protein sequence ID" value="KAJ8038124.1"/>
    <property type="molecule type" value="Genomic_DNA"/>
</dbReference>
<evidence type="ECO:0000256" key="14">
    <source>
        <dbReference type="ARBA" id="ARBA00052763"/>
    </source>
</evidence>
<feature type="binding site" evidence="15">
    <location>
        <position position="240"/>
    </location>
    <ligand>
        <name>Zn(2+)</name>
        <dbReference type="ChEBI" id="CHEBI:29105"/>
    </ligand>
</feature>
<keyword evidence="5 15" id="KW-0479">Metal-binding</keyword>
<dbReference type="GO" id="GO:0140861">
    <property type="term" value="P:DNA repair-dependent chromatin remodeling"/>
    <property type="evidence" value="ECO:0007669"/>
    <property type="project" value="UniProtKB-ARBA"/>
</dbReference>
<evidence type="ECO:0000256" key="8">
    <source>
        <dbReference type="ARBA" id="ARBA00038170"/>
    </source>
</evidence>
<feature type="domain" description="Deacetylase sirtuin-type" evidence="18">
    <location>
        <begin position="94"/>
        <end position="341"/>
    </location>
</feature>
<evidence type="ECO:0000256" key="11">
    <source>
        <dbReference type="ARBA" id="ARBA00050237"/>
    </source>
</evidence>